<dbReference type="Proteomes" id="UP001381693">
    <property type="component" value="Unassembled WGS sequence"/>
</dbReference>
<sequence length="255" mass="29210">MLNINKPKRKPLFKTFQCLKNYSPDIICEALINNTNVLNSIINTDNVDMQVEILIKVFNECLDSCAPIVTRKITHPSAPWLTNDIKEAMQIRNQIQNELKMNRYDALCERYKGEKEEAGTLEAEVEGNGNETPEVKCTDFTVSMGSSTSLTVPCGSSRLMKNCSKKLVWEFLSSVFVGTCRFTAKENMLQTSTILEILKPSITFCKHFITSTFTCLILQVIEKVQSLFMNQYEAKFYPLLLLVFHPKSYKFFSFF</sequence>
<keyword evidence="2" id="KW-1185">Reference proteome</keyword>
<protein>
    <submittedName>
        <fullName evidence="1">Uncharacterized protein</fullName>
    </submittedName>
</protein>
<gene>
    <name evidence="1" type="ORF">SK128_012030</name>
</gene>
<dbReference type="AlphaFoldDB" id="A0AAN8WMT5"/>
<dbReference type="EMBL" id="JAXCGZ010017062">
    <property type="protein sequence ID" value="KAK7068985.1"/>
    <property type="molecule type" value="Genomic_DNA"/>
</dbReference>
<comment type="caution">
    <text evidence="1">The sequence shown here is derived from an EMBL/GenBank/DDBJ whole genome shotgun (WGS) entry which is preliminary data.</text>
</comment>
<proteinExistence type="predicted"/>
<accession>A0AAN8WMT5</accession>
<organism evidence="1 2">
    <name type="scientific">Halocaridina rubra</name>
    <name type="common">Hawaiian red shrimp</name>
    <dbReference type="NCBI Taxonomy" id="373956"/>
    <lineage>
        <taxon>Eukaryota</taxon>
        <taxon>Metazoa</taxon>
        <taxon>Ecdysozoa</taxon>
        <taxon>Arthropoda</taxon>
        <taxon>Crustacea</taxon>
        <taxon>Multicrustacea</taxon>
        <taxon>Malacostraca</taxon>
        <taxon>Eumalacostraca</taxon>
        <taxon>Eucarida</taxon>
        <taxon>Decapoda</taxon>
        <taxon>Pleocyemata</taxon>
        <taxon>Caridea</taxon>
        <taxon>Atyoidea</taxon>
        <taxon>Atyidae</taxon>
        <taxon>Halocaridina</taxon>
    </lineage>
</organism>
<name>A0AAN8WMT5_HALRR</name>
<evidence type="ECO:0000313" key="1">
    <source>
        <dbReference type="EMBL" id="KAK7068985.1"/>
    </source>
</evidence>
<reference evidence="1 2" key="1">
    <citation type="submission" date="2023-11" db="EMBL/GenBank/DDBJ databases">
        <title>Halocaridina rubra genome assembly.</title>
        <authorList>
            <person name="Smith C."/>
        </authorList>
    </citation>
    <scope>NUCLEOTIDE SEQUENCE [LARGE SCALE GENOMIC DNA]</scope>
    <source>
        <strain evidence="1">EP-1</strain>
        <tissue evidence="1">Whole</tissue>
    </source>
</reference>
<evidence type="ECO:0000313" key="2">
    <source>
        <dbReference type="Proteomes" id="UP001381693"/>
    </source>
</evidence>